<evidence type="ECO:0000313" key="1">
    <source>
        <dbReference type="EMBL" id="AXB57073.1"/>
    </source>
</evidence>
<name>A0A344LT31_9FLAO</name>
<keyword evidence="2" id="KW-1185">Reference proteome</keyword>
<protein>
    <submittedName>
        <fullName evidence="1">Uncharacterized protein</fullName>
    </submittedName>
</protein>
<evidence type="ECO:0000313" key="2">
    <source>
        <dbReference type="Proteomes" id="UP000251561"/>
    </source>
</evidence>
<dbReference type="KEGG" id="ffl:HYN86_10890"/>
<organism evidence="1 2">
    <name type="scientific">Flavobacterium fluviale</name>
    <dbReference type="NCBI Taxonomy" id="2249356"/>
    <lineage>
        <taxon>Bacteria</taxon>
        <taxon>Pseudomonadati</taxon>
        <taxon>Bacteroidota</taxon>
        <taxon>Flavobacteriia</taxon>
        <taxon>Flavobacteriales</taxon>
        <taxon>Flavobacteriaceae</taxon>
        <taxon>Flavobacterium</taxon>
    </lineage>
</organism>
<reference evidence="1 2" key="1">
    <citation type="submission" date="2018-06" db="EMBL/GenBank/DDBJ databases">
        <title>Genome sequencing of Flavobacterium.</title>
        <authorList>
            <person name="Baek M.-G."/>
            <person name="Yi H."/>
        </authorList>
    </citation>
    <scope>NUCLEOTIDE SEQUENCE [LARGE SCALE GENOMIC DNA]</scope>
    <source>
        <strain evidence="1 2">HYN0086</strain>
    </source>
</reference>
<sequence length="68" mass="8057">MCLNAKLAKIYAKCAKNYYKEVYKTKKFAKLCEKKLCELCVNLCELCGKKLCDKKKQLYNHKELFLKL</sequence>
<dbReference type="AlphaFoldDB" id="A0A344LT31"/>
<proteinExistence type="predicted"/>
<dbReference type="EMBL" id="CP030261">
    <property type="protein sequence ID" value="AXB57073.1"/>
    <property type="molecule type" value="Genomic_DNA"/>
</dbReference>
<dbReference type="Proteomes" id="UP000251561">
    <property type="component" value="Chromosome"/>
</dbReference>
<accession>A0A344LT31</accession>
<gene>
    <name evidence="1" type="ORF">HYN86_10890</name>
</gene>